<keyword evidence="2" id="KW-1185">Reference proteome</keyword>
<reference evidence="1 2" key="1">
    <citation type="journal article" date="2023" name="Sci. Data">
        <title>Genome assembly of the Korean intertidal mud-creeper Batillaria attramentaria.</title>
        <authorList>
            <person name="Patra A.K."/>
            <person name="Ho P.T."/>
            <person name="Jun S."/>
            <person name="Lee S.J."/>
            <person name="Kim Y."/>
            <person name="Won Y.J."/>
        </authorList>
    </citation>
    <scope>NUCLEOTIDE SEQUENCE [LARGE SCALE GENOMIC DNA]</scope>
    <source>
        <strain evidence="1">Wonlab-2016</strain>
    </source>
</reference>
<gene>
    <name evidence="1" type="ORF">BaRGS_00008431</name>
</gene>
<name>A0ABD0LMH9_9CAEN</name>
<organism evidence="1 2">
    <name type="scientific">Batillaria attramentaria</name>
    <dbReference type="NCBI Taxonomy" id="370345"/>
    <lineage>
        <taxon>Eukaryota</taxon>
        <taxon>Metazoa</taxon>
        <taxon>Spiralia</taxon>
        <taxon>Lophotrochozoa</taxon>
        <taxon>Mollusca</taxon>
        <taxon>Gastropoda</taxon>
        <taxon>Caenogastropoda</taxon>
        <taxon>Sorbeoconcha</taxon>
        <taxon>Cerithioidea</taxon>
        <taxon>Batillariidae</taxon>
        <taxon>Batillaria</taxon>
    </lineage>
</organism>
<proteinExistence type="predicted"/>
<protein>
    <submittedName>
        <fullName evidence="1">Uncharacterized protein</fullName>
    </submittedName>
</protein>
<evidence type="ECO:0000313" key="2">
    <source>
        <dbReference type="Proteomes" id="UP001519460"/>
    </source>
</evidence>
<comment type="caution">
    <text evidence="1">The sequence shown here is derived from an EMBL/GenBank/DDBJ whole genome shotgun (WGS) entry which is preliminary data.</text>
</comment>
<dbReference type="EMBL" id="JACVVK020000038">
    <property type="protein sequence ID" value="KAK7500208.1"/>
    <property type="molecule type" value="Genomic_DNA"/>
</dbReference>
<dbReference type="Proteomes" id="UP001519460">
    <property type="component" value="Unassembled WGS sequence"/>
</dbReference>
<sequence length="107" mass="11911">MRCLPASGKILPESEHQKTRSVLAKYRDSTPFQRYSSYRSDYRLLAGYSVVMGLDTAMLHGPSGCLCVKLVPIIGSHPHITVMQPHHYTLGECTVMSLVVMRPSGFD</sequence>
<accession>A0ABD0LMH9</accession>
<dbReference type="AlphaFoldDB" id="A0ABD0LMH9"/>
<evidence type="ECO:0000313" key="1">
    <source>
        <dbReference type="EMBL" id="KAK7500208.1"/>
    </source>
</evidence>